<evidence type="ECO:0000256" key="8">
    <source>
        <dbReference type="ARBA" id="ARBA00023306"/>
    </source>
</evidence>
<evidence type="ECO:0000256" key="1">
    <source>
        <dbReference type="ARBA" id="ARBA00004496"/>
    </source>
</evidence>
<name>W0DPI4_9GAMM</name>
<dbReference type="InterPro" id="IPR007838">
    <property type="entry name" value="Cell_div_ZapA-like"/>
</dbReference>
<comment type="subcellular location">
    <subcellularLocation>
        <location evidence="1">Cytoplasm</location>
    </subcellularLocation>
</comment>
<evidence type="ECO:0000313" key="13">
    <source>
        <dbReference type="Proteomes" id="UP000005289"/>
    </source>
</evidence>
<organism evidence="12 13">
    <name type="scientific">Thioalkalivibrio paradoxus ARh 1</name>
    <dbReference type="NCBI Taxonomy" id="713585"/>
    <lineage>
        <taxon>Bacteria</taxon>
        <taxon>Pseudomonadati</taxon>
        <taxon>Pseudomonadota</taxon>
        <taxon>Gammaproteobacteria</taxon>
        <taxon>Chromatiales</taxon>
        <taxon>Ectothiorhodospiraceae</taxon>
        <taxon>Thioalkalivibrio</taxon>
    </lineage>
</organism>
<dbReference type="OrthoDB" id="5772359at2"/>
<dbReference type="GO" id="GO:0032153">
    <property type="term" value="C:cell division site"/>
    <property type="evidence" value="ECO:0007669"/>
    <property type="project" value="TreeGrafter"/>
</dbReference>
<dbReference type="Gene3D" id="3.30.160.880">
    <property type="entry name" value="Cell division protein ZapA protomer, N-terminal domain"/>
    <property type="match status" value="1"/>
</dbReference>
<evidence type="ECO:0000256" key="3">
    <source>
        <dbReference type="ARBA" id="ARBA00015195"/>
    </source>
</evidence>
<dbReference type="Proteomes" id="UP000005289">
    <property type="component" value="Chromosome"/>
</dbReference>
<dbReference type="InterPro" id="IPR042233">
    <property type="entry name" value="Cell_div_ZapA_N"/>
</dbReference>
<dbReference type="PANTHER" id="PTHR34981">
    <property type="entry name" value="CELL DIVISION PROTEIN ZAPA"/>
    <property type="match status" value="1"/>
</dbReference>
<dbReference type="EMBL" id="CP007029">
    <property type="protein sequence ID" value="AHE98760.1"/>
    <property type="molecule type" value="Genomic_DNA"/>
</dbReference>
<evidence type="ECO:0000256" key="10">
    <source>
        <dbReference type="ARBA" id="ARBA00026068"/>
    </source>
</evidence>
<evidence type="ECO:0000256" key="4">
    <source>
        <dbReference type="ARBA" id="ARBA00022490"/>
    </source>
</evidence>
<evidence type="ECO:0000256" key="5">
    <source>
        <dbReference type="ARBA" id="ARBA00022618"/>
    </source>
</evidence>
<keyword evidence="13" id="KW-1185">Reference proteome</keyword>
<comment type="similarity">
    <text evidence="2">Belongs to the ZapA family. Type 1 subfamily.</text>
</comment>
<comment type="function">
    <text evidence="9">Activator of cell division through the inhibition of FtsZ GTPase activity, therefore promoting FtsZ assembly into bundles of protofilaments necessary for the formation of the division Z ring. It is recruited early at mid-cell but it is not essential for cell division.</text>
</comment>
<dbReference type="KEGG" id="tti:THITH_11440"/>
<sequence>MSRPPEPVRVSILGKEYQVACPPEERAELYASASLLDERMRGVRDAGRVVGADRIAVMVALNLAHEMLQCRRDLERMEVRTPERLNALAEAVEKRLGGTARSGTNGS</sequence>
<dbReference type="STRING" id="713585.THITH_11440"/>
<comment type="subunit">
    <text evidence="10">Homodimer. Interacts with FtsZ.</text>
</comment>
<dbReference type="RefSeq" id="WP_006748021.1">
    <property type="nucleotide sequence ID" value="NZ_CP007029.1"/>
</dbReference>
<dbReference type="Pfam" id="PF05164">
    <property type="entry name" value="ZapA"/>
    <property type="match status" value="1"/>
</dbReference>
<keyword evidence="7" id="KW-0717">Septation</keyword>
<keyword evidence="6" id="KW-0175">Coiled coil</keyword>
<dbReference type="GO" id="GO:0005829">
    <property type="term" value="C:cytosol"/>
    <property type="evidence" value="ECO:0007669"/>
    <property type="project" value="TreeGrafter"/>
</dbReference>
<dbReference type="AlphaFoldDB" id="W0DPI4"/>
<proteinExistence type="inferred from homology"/>
<reference evidence="12 13" key="1">
    <citation type="submission" date="2013-12" db="EMBL/GenBank/DDBJ databases">
        <authorList>
            <consortium name="DOE Joint Genome Institute"/>
            <person name="Muyzer G."/>
            <person name="Huntemann M."/>
            <person name="Han J."/>
            <person name="Chen A."/>
            <person name="Kyrpides N."/>
            <person name="Mavromatis K."/>
            <person name="Markowitz V."/>
            <person name="Palaniappan K."/>
            <person name="Ivanova N."/>
            <person name="Schaumberg A."/>
            <person name="Pati A."/>
            <person name="Liolios K."/>
            <person name="Nordberg H.P."/>
            <person name="Cantor M.N."/>
            <person name="Hua S.X."/>
            <person name="Woyke T."/>
        </authorList>
    </citation>
    <scope>NUCLEOTIDE SEQUENCE [LARGE SCALE GENOMIC DNA]</scope>
    <source>
        <strain evidence="12 13">ARh 1</strain>
    </source>
</reference>
<dbReference type="InterPro" id="IPR036192">
    <property type="entry name" value="Cell_div_ZapA-like_sf"/>
</dbReference>
<evidence type="ECO:0000256" key="2">
    <source>
        <dbReference type="ARBA" id="ARBA00010074"/>
    </source>
</evidence>
<keyword evidence="8" id="KW-0131">Cell cycle</keyword>
<dbReference type="GO" id="GO:0000917">
    <property type="term" value="P:division septum assembly"/>
    <property type="evidence" value="ECO:0007669"/>
    <property type="project" value="UniProtKB-KW"/>
</dbReference>
<keyword evidence="5" id="KW-0132">Cell division</keyword>
<evidence type="ECO:0000313" key="12">
    <source>
        <dbReference type="EMBL" id="AHE98760.1"/>
    </source>
</evidence>
<keyword evidence="4" id="KW-0963">Cytoplasm</keyword>
<dbReference type="HOGENOM" id="CLU_116623_2_1_6"/>
<dbReference type="PANTHER" id="PTHR34981:SF1">
    <property type="entry name" value="CELL DIVISION PROTEIN ZAPA"/>
    <property type="match status" value="1"/>
</dbReference>
<accession>W0DPI4</accession>
<evidence type="ECO:0000256" key="7">
    <source>
        <dbReference type="ARBA" id="ARBA00023210"/>
    </source>
</evidence>
<dbReference type="GO" id="GO:0030428">
    <property type="term" value="C:cell septum"/>
    <property type="evidence" value="ECO:0007669"/>
    <property type="project" value="TreeGrafter"/>
</dbReference>
<dbReference type="SUPFAM" id="SSF102829">
    <property type="entry name" value="Cell division protein ZapA-like"/>
    <property type="match status" value="1"/>
</dbReference>
<protein>
    <recommendedName>
        <fullName evidence="3">Cell division protein ZapA</fullName>
    </recommendedName>
    <alternativeName>
        <fullName evidence="11">Z ring-associated protein ZapA</fullName>
    </alternativeName>
</protein>
<evidence type="ECO:0000256" key="9">
    <source>
        <dbReference type="ARBA" id="ARBA00024910"/>
    </source>
</evidence>
<dbReference type="Gene3D" id="1.20.5.50">
    <property type="match status" value="1"/>
</dbReference>
<evidence type="ECO:0000256" key="6">
    <source>
        <dbReference type="ARBA" id="ARBA00023054"/>
    </source>
</evidence>
<evidence type="ECO:0000256" key="11">
    <source>
        <dbReference type="ARBA" id="ARBA00033158"/>
    </source>
</evidence>
<gene>
    <name evidence="12" type="ORF">THITH_11440</name>
</gene>
<dbReference type="GO" id="GO:0043093">
    <property type="term" value="P:FtsZ-dependent cytokinesis"/>
    <property type="evidence" value="ECO:0007669"/>
    <property type="project" value="TreeGrafter"/>
</dbReference>
<dbReference type="GO" id="GO:0000921">
    <property type="term" value="P:septin ring assembly"/>
    <property type="evidence" value="ECO:0007669"/>
    <property type="project" value="TreeGrafter"/>
</dbReference>